<dbReference type="EMBL" id="HBER01048727">
    <property type="protein sequence ID" value="CAD8549157.1"/>
    <property type="molecule type" value="Transcribed_RNA"/>
</dbReference>
<dbReference type="InterPro" id="IPR029000">
    <property type="entry name" value="Cyclophilin-like_dom_sf"/>
</dbReference>
<sequence length="137" mass="15446">MEGVSSHTRENVYSRVEQEANWSLPHLNPGVLSLRDLRSSRFQITFRKAEELDGWHAVFGKVVYGFDLLKVLSEQGNTNGELKQPVAITTGGAIPAGTHPRDYLKKLEQPEDPEAHGYNKKVMRYSSTYRHTGLIGH</sequence>
<evidence type="ECO:0000313" key="2">
    <source>
        <dbReference type="EMBL" id="CAD8549157.1"/>
    </source>
</evidence>
<feature type="domain" description="PPIase cyclophilin-type" evidence="1">
    <location>
        <begin position="1"/>
        <end position="93"/>
    </location>
</feature>
<name>A0A7S0P302_9EUKA</name>
<reference evidence="2" key="1">
    <citation type="submission" date="2021-01" db="EMBL/GenBank/DDBJ databases">
        <authorList>
            <person name="Corre E."/>
            <person name="Pelletier E."/>
            <person name="Niang G."/>
            <person name="Scheremetjew M."/>
            <person name="Finn R."/>
            <person name="Kale V."/>
            <person name="Holt S."/>
            <person name="Cochrane G."/>
            <person name="Meng A."/>
            <person name="Brown T."/>
            <person name="Cohen L."/>
        </authorList>
    </citation>
    <scope>NUCLEOTIDE SEQUENCE</scope>
    <source>
        <strain evidence="2">RCC1130</strain>
    </source>
</reference>
<dbReference type="GO" id="GO:0003755">
    <property type="term" value="F:peptidyl-prolyl cis-trans isomerase activity"/>
    <property type="evidence" value="ECO:0007669"/>
    <property type="project" value="InterPro"/>
</dbReference>
<dbReference type="AlphaFoldDB" id="A0A7S0P302"/>
<gene>
    <name evidence="2" type="ORF">CLEP1334_LOCUS24447</name>
</gene>
<accession>A0A7S0P302</accession>
<dbReference type="Pfam" id="PF00160">
    <property type="entry name" value="Pro_isomerase"/>
    <property type="match status" value="1"/>
</dbReference>
<dbReference type="PROSITE" id="PS50072">
    <property type="entry name" value="CSA_PPIASE_2"/>
    <property type="match status" value="1"/>
</dbReference>
<dbReference type="SUPFAM" id="SSF50891">
    <property type="entry name" value="Cyclophilin-like"/>
    <property type="match status" value="1"/>
</dbReference>
<proteinExistence type="predicted"/>
<evidence type="ECO:0000259" key="1">
    <source>
        <dbReference type="PROSITE" id="PS50072"/>
    </source>
</evidence>
<protein>
    <recommendedName>
        <fullName evidence="1">PPIase cyclophilin-type domain-containing protein</fullName>
    </recommendedName>
</protein>
<organism evidence="2">
    <name type="scientific">Calcidiscus leptoporus</name>
    <dbReference type="NCBI Taxonomy" id="127549"/>
    <lineage>
        <taxon>Eukaryota</taxon>
        <taxon>Haptista</taxon>
        <taxon>Haptophyta</taxon>
        <taxon>Prymnesiophyceae</taxon>
        <taxon>Coccolithales</taxon>
        <taxon>Calcidiscaceae</taxon>
        <taxon>Calcidiscus</taxon>
    </lineage>
</organism>
<dbReference type="InterPro" id="IPR002130">
    <property type="entry name" value="Cyclophilin-type_PPIase_dom"/>
</dbReference>
<dbReference type="Gene3D" id="2.40.100.10">
    <property type="entry name" value="Cyclophilin-like"/>
    <property type="match status" value="1"/>
</dbReference>